<dbReference type="SUPFAM" id="SSF52540">
    <property type="entry name" value="P-loop containing nucleoside triphosphate hydrolases"/>
    <property type="match status" value="1"/>
</dbReference>
<dbReference type="CDD" id="cd07302">
    <property type="entry name" value="CHD"/>
    <property type="match status" value="1"/>
</dbReference>
<sequence>MPVTFACMICSAELRPNAKFCDECGGPVAVSSTPAEYKQVTVLFADVVHSMEIAAAVGAERWREILTELLNRSSTVVHRYGGRVDKFTGDGMMAVFGAPAALEDHALRACLAALAIQDEAKRLAVDVDRRDGVDLQLRIGLNSGEVITGQVGSAALGYTAIGEQVGMAQRMESVAPPSGVVLSETTARLVQGAAVLGEQQMMRIKGDGVVPTRRLLGVAAQRQQAGPSYSTLVGREWELGTLAAMLDRSIAGRGSVVGVTGPPGIGKTRLAREAVQLAKDRDVEVFVTFCESHASDVPFRVVARLLRAVGQLSGLDDQTARARVRAQFPDADPQDLLLLDDLLGIADPEVELPKIDPDARRRRLTALINTAQLARTRPAIFIVEDAHWIDEASESMLADFVAVFPQTRSLLLITYRPEYHGALHHVAGAQTIALVPLSQSETSMLVAELLGPDPSVDEVAQIIAARSAGNPFFAEEIARELAERGVLVGQRGGYACRTDVAAVGVPATLQAAIAARIDRLSPAAKHTVAAAAVIGSRFSYDLLASLGIDPCVDELINAELIDQVRFTPRAEYVFRHPLIRTVAYESQLKSDRAQMHRQLATMIEAREPESAEQYAALIAEHLEAAGDGYAAFGWHMRAGTWATNRDIAAARLSWERARKISDALPAEDPHRTVMRIAPRTMLCGIAWRVHAHAAGDRFDELRELCDAADDKASLAIAMAGLVMDHAHQARMREASQLASEAWALAESIGDPALTVGLSTAAIYAKGSSGELGDVLRWSQRVIDLADGDPSKGNFIIGSPLASAFTTRAIARYCLGRPGWRDDLRHGLAMARGADPMSYALAVAYIYNAGIPLGVLTADDRAVRETADALRIVERSGDDVALAYTQMALGVALVHRPTTAERDRGQELLAEVGDAFARGGHNLGELPIVKVYLARERARGGDHDDAISLMREGQRLACGFWRERATGVLIETLLERGTEADVAEAEAAVEQMAAAPADEAPVMRDIWLLRLQALLARARGDAAAYAHFRDRHRETARSLEFDGHVAWAEEKP</sequence>
<dbReference type="OrthoDB" id="5476461at2"/>
<dbReference type="Pfam" id="PF00211">
    <property type="entry name" value="Guanylate_cyc"/>
    <property type="match status" value="1"/>
</dbReference>
<dbReference type="InterPro" id="IPR001054">
    <property type="entry name" value="A/G_cyclase"/>
</dbReference>
<accession>A0A0E4GWY6</accession>
<name>A0A0E4GWY6_MYCLN</name>
<dbReference type="InterPro" id="IPR027417">
    <property type="entry name" value="P-loop_NTPase"/>
</dbReference>
<dbReference type="SUPFAM" id="SSF55073">
    <property type="entry name" value="Nucleotide cyclase"/>
    <property type="match status" value="1"/>
</dbReference>
<dbReference type="InterPro" id="IPR003593">
    <property type="entry name" value="AAA+_ATPase"/>
</dbReference>
<dbReference type="EMBL" id="CTEE01000001">
    <property type="protein sequence ID" value="CQD11239.1"/>
    <property type="molecule type" value="Genomic_DNA"/>
</dbReference>
<proteinExistence type="predicted"/>
<dbReference type="InterPro" id="IPR041664">
    <property type="entry name" value="AAA_16"/>
</dbReference>
<organism evidence="4 5">
    <name type="scientific">Mycobacterium lentiflavum</name>
    <dbReference type="NCBI Taxonomy" id="141349"/>
    <lineage>
        <taxon>Bacteria</taxon>
        <taxon>Bacillati</taxon>
        <taxon>Actinomycetota</taxon>
        <taxon>Actinomycetes</taxon>
        <taxon>Mycobacteriales</taxon>
        <taxon>Mycobacteriaceae</taxon>
        <taxon>Mycobacterium</taxon>
        <taxon>Mycobacterium simiae complex</taxon>
    </lineage>
</organism>
<dbReference type="Proteomes" id="UP000199251">
    <property type="component" value="Unassembled WGS sequence"/>
</dbReference>
<evidence type="ECO:0000256" key="1">
    <source>
        <dbReference type="ARBA" id="ARBA00022741"/>
    </source>
</evidence>
<dbReference type="InterPro" id="IPR029787">
    <property type="entry name" value="Nucleotide_cyclase"/>
</dbReference>
<dbReference type="GO" id="GO:0009190">
    <property type="term" value="P:cyclic nucleotide biosynthetic process"/>
    <property type="evidence" value="ECO:0007669"/>
    <property type="project" value="InterPro"/>
</dbReference>
<dbReference type="Gene3D" id="3.30.70.1230">
    <property type="entry name" value="Nucleotide cyclase"/>
    <property type="match status" value="1"/>
</dbReference>
<dbReference type="RefSeq" id="WP_090601266.1">
    <property type="nucleotide sequence ID" value="NZ_CTEE01000001.1"/>
</dbReference>
<dbReference type="AlphaFoldDB" id="A0A0E4GWY6"/>
<keyword evidence="1" id="KW-0547">Nucleotide-binding</keyword>
<dbReference type="PANTHER" id="PTHR16305">
    <property type="entry name" value="TESTICULAR SOLUBLE ADENYLYL CYCLASE"/>
    <property type="match status" value="1"/>
</dbReference>
<gene>
    <name evidence="4" type="ORF">BN1232_02089</name>
</gene>
<evidence type="ECO:0000259" key="3">
    <source>
        <dbReference type="PROSITE" id="PS50125"/>
    </source>
</evidence>
<feature type="domain" description="Guanylate cyclase" evidence="3">
    <location>
        <begin position="41"/>
        <end position="172"/>
    </location>
</feature>
<dbReference type="SMART" id="SM00044">
    <property type="entry name" value="CYCc"/>
    <property type="match status" value="1"/>
</dbReference>
<dbReference type="STRING" id="141349.BN1232_02089"/>
<dbReference type="GO" id="GO:0005737">
    <property type="term" value="C:cytoplasm"/>
    <property type="evidence" value="ECO:0007669"/>
    <property type="project" value="TreeGrafter"/>
</dbReference>
<protein>
    <submittedName>
        <fullName evidence="4">Membrane-anchored adenylyl cyclase</fullName>
    </submittedName>
</protein>
<dbReference type="Pfam" id="PF13191">
    <property type="entry name" value="AAA_16"/>
    <property type="match status" value="1"/>
</dbReference>
<dbReference type="GO" id="GO:0005524">
    <property type="term" value="F:ATP binding"/>
    <property type="evidence" value="ECO:0007669"/>
    <property type="project" value="UniProtKB-KW"/>
</dbReference>
<dbReference type="PROSITE" id="PS50125">
    <property type="entry name" value="GUANYLATE_CYCLASE_2"/>
    <property type="match status" value="1"/>
</dbReference>
<dbReference type="Gene3D" id="3.40.50.300">
    <property type="entry name" value="P-loop containing nucleotide triphosphate hydrolases"/>
    <property type="match status" value="1"/>
</dbReference>
<keyword evidence="2" id="KW-0067">ATP-binding</keyword>
<dbReference type="GO" id="GO:0004016">
    <property type="term" value="F:adenylate cyclase activity"/>
    <property type="evidence" value="ECO:0007669"/>
    <property type="project" value="UniProtKB-ARBA"/>
</dbReference>
<evidence type="ECO:0000313" key="5">
    <source>
        <dbReference type="Proteomes" id="UP000199251"/>
    </source>
</evidence>
<dbReference type="GO" id="GO:0035556">
    <property type="term" value="P:intracellular signal transduction"/>
    <property type="evidence" value="ECO:0007669"/>
    <property type="project" value="InterPro"/>
</dbReference>
<reference evidence="4 5" key="1">
    <citation type="submission" date="2015-03" db="EMBL/GenBank/DDBJ databases">
        <authorList>
            <person name="Urmite Genomes"/>
        </authorList>
    </citation>
    <scope>NUCLEOTIDE SEQUENCE [LARGE SCALE GENOMIC DNA]</scope>
    <source>
        <strain evidence="4 5">CSUR P1491</strain>
    </source>
</reference>
<evidence type="ECO:0000256" key="2">
    <source>
        <dbReference type="ARBA" id="ARBA00022840"/>
    </source>
</evidence>
<dbReference type="PANTHER" id="PTHR16305:SF28">
    <property type="entry name" value="GUANYLATE CYCLASE DOMAIN-CONTAINING PROTEIN"/>
    <property type="match status" value="1"/>
</dbReference>
<dbReference type="SMART" id="SM00382">
    <property type="entry name" value="AAA"/>
    <property type="match status" value="1"/>
</dbReference>
<evidence type="ECO:0000313" key="4">
    <source>
        <dbReference type="EMBL" id="CQD11239.1"/>
    </source>
</evidence>